<organism evidence="2 3">
    <name type="scientific">Crotalaria pallida</name>
    <name type="common">Smooth rattlebox</name>
    <name type="synonym">Crotalaria striata</name>
    <dbReference type="NCBI Taxonomy" id="3830"/>
    <lineage>
        <taxon>Eukaryota</taxon>
        <taxon>Viridiplantae</taxon>
        <taxon>Streptophyta</taxon>
        <taxon>Embryophyta</taxon>
        <taxon>Tracheophyta</taxon>
        <taxon>Spermatophyta</taxon>
        <taxon>Magnoliopsida</taxon>
        <taxon>eudicotyledons</taxon>
        <taxon>Gunneridae</taxon>
        <taxon>Pentapetalae</taxon>
        <taxon>rosids</taxon>
        <taxon>fabids</taxon>
        <taxon>Fabales</taxon>
        <taxon>Fabaceae</taxon>
        <taxon>Papilionoideae</taxon>
        <taxon>50 kb inversion clade</taxon>
        <taxon>genistoids sensu lato</taxon>
        <taxon>core genistoids</taxon>
        <taxon>Crotalarieae</taxon>
        <taxon>Crotalaria</taxon>
    </lineage>
</organism>
<evidence type="ECO:0000256" key="1">
    <source>
        <dbReference type="SAM" id="SignalP"/>
    </source>
</evidence>
<accession>A0AAN9IAV7</accession>
<gene>
    <name evidence="2" type="ORF">RIF29_15036</name>
</gene>
<keyword evidence="3" id="KW-1185">Reference proteome</keyword>
<dbReference type="EMBL" id="JAYWIO010000003">
    <property type="protein sequence ID" value="KAK7273968.1"/>
    <property type="molecule type" value="Genomic_DNA"/>
</dbReference>
<feature type="signal peptide" evidence="1">
    <location>
        <begin position="1"/>
        <end position="24"/>
    </location>
</feature>
<dbReference type="Proteomes" id="UP001372338">
    <property type="component" value="Unassembled WGS sequence"/>
</dbReference>
<evidence type="ECO:0000313" key="3">
    <source>
        <dbReference type="Proteomes" id="UP001372338"/>
    </source>
</evidence>
<sequence>MGSVRAVCRWTWLMSAVWHRLVRAGMMRTTLVLRLVQPGKSDAPVLQAGVCETPCVVRSGAGIYGKRVRGVSLDLADERGVAQAGARGHDAHDASASPGAASKSDAPVLQCARKGSVADAGIAVIVTIIVTVLRTGLEWSKGTELIPSVASKVDLWVLSLELAQFLAE</sequence>
<protein>
    <submittedName>
        <fullName evidence="2">Uncharacterized protein</fullName>
    </submittedName>
</protein>
<dbReference type="AlphaFoldDB" id="A0AAN9IAV7"/>
<evidence type="ECO:0000313" key="2">
    <source>
        <dbReference type="EMBL" id="KAK7273968.1"/>
    </source>
</evidence>
<comment type="caution">
    <text evidence="2">The sequence shown here is derived from an EMBL/GenBank/DDBJ whole genome shotgun (WGS) entry which is preliminary data.</text>
</comment>
<name>A0AAN9IAV7_CROPI</name>
<reference evidence="2 3" key="1">
    <citation type="submission" date="2024-01" db="EMBL/GenBank/DDBJ databases">
        <title>The genomes of 5 underutilized Papilionoideae crops provide insights into root nodulation and disease resistanc.</title>
        <authorList>
            <person name="Yuan L."/>
        </authorList>
    </citation>
    <scope>NUCLEOTIDE SEQUENCE [LARGE SCALE GENOMIC DNA]</scope>
    <source>
        <strain evidence="2">ZHUSHIDOU_FW_LH</strain>
        <tissue evidence="2">Leaf</tissue>
    </source>
</reference>
<keyword evidence="1" id="KW-0732">Signal</keyword>
<proteinExistence type="predicted"/>
<feature type="chain" id="PRO_5042992995" evidence="1">
    <location>
        <begin position="25"/>
        <end position="168"/>
    </location>
</feature>